<evidence type="ECO:0000256" key="6">
    <source>
        <dbReference type="ARBA" id="ARBA00023134"/>
    </source>
</evidence>
<dbReference type="SUPFAM" id="SSF52156">
    <property type="entry name" value="Initiation factor IF2/eIF5b, domain 3"/>
    <property type="match status" value="1"/>
</dbReference>
<feature type="region of interest" description="G-domain" evidence="8">
    <location>
        <begin position="235"/>
        <end position="383"/>
    </location>
</feature>
<dbReference type="InterPro" id="IPR005225">
    <property type="entry name" value="Small_GTP-bd"/>
</dbReference>
<dbReference type="GO" id="GO:0005525">
    <property type="term" value="F:GTP binding"/>
    <property type="evidence" value="ECO:0007669"/>
    <property type="project" value="UniProtKB-KW"/>
</dbReference>
<evidence type="ECO:0000256" key="8">
    <source>
        <dbReference type="HAMAP-Rule" id="MF_00100"/>
    </source>
</evidence>
<feature type="domain" description="Tr-type G" evidence="11">
    <location>
        <begin position="232"/>
        <end position="405"/>
    </location>
</feature>
<evidence type="ECO:0000256" key="5">
    <source>
        <dbReference type="ARBA" id="ARBA00022917"/>
    </source>
</evidence>
<feature type="region of interest" description="Disordered" evidence="10">
    <location>
        <begin position="56"/>
        <end position="126"/>
    </location>
</feature>
<dbReference type="Gene3D" id="3.40.50.300">
    <property type="entry name" value="P-loop containing nucleotide triphosphate hydrolases"/>
    <property type="match status" value="1"/>
</dbReference>
<gene>
    <name evidence="8" type="primary">infB</name>
    <name evidence="12" type="ORF">J3R75_002594</name>
</gene>
<evidence type="ECO:0000259" key="11">
    <source>
        <dbReference type="PROSITE" id="PS51722"/>
    </source>
</evidence>
<dbReference type="FunFam" id="3.40.50.10050:FF:000001">
    <property type="entry name" value="Translation initiation factor IF-2"/>
    <property type="match status" value="1"/>
</dbReference>
<comment type="similarity">
    <text evidence="1 8 9">Belongs to the TRAFAC class translation factor GTPase superfamily. Classic translation factor GTPase family. IF-2 subfamily.</text>
</comment>
<name>A0AAE4AQJ0_9BACT</name>
<keyword evidence="6 8" id="KW-0342">GTP-binding</keyword>
<dbReference type="NCBIfam" id="TIGR00487">
    <property type="entry name" value="IF-2"/>
    <property type="match status" value="1"/>
</dbReference>
<dbReference type="GO" id="GO:0003743">
    <property type="term" value="F:translation initiation factor activity"/>
    <property type="evidence" value="ECO:0007669"/>
    <property type="project" value="UniProtKB-UniRule"/>
</dbReference>
<evidence type="ECO:0000313" key="12">
    <source>
        <dbReference type="EMBL" id="MDQ0290487.1"/>
    </source>
</evidence>
<feature type="region of interest" description="Disordered" evidence="10">
    <location>
        <begin position="203"/>
        <end position="222"/>
    </location>
</feature>
<dbReference type="Gene3D" id="1.10.10.2480">
    <property type="match status" value="1"/>
</dbReference>
<dbReference type="SUPFAM" id="SSF50447">
    <property type="entry name" value="Translation proteins"/>
    <property type="match status" value="2"/>
</dbReference>
<feature type="binding site" evidence="8">
    <location>
        <begin position="241"/>
        <end position="248"/>
    </location>
    <ligand>
        <name>GTP</name>
        <dbReference type="ChEBI" id="CHEBI:37565"/>
    </ligand>
</feature>
<dbReference type="Gene3D" id="3.40.50.10050">
    <property type="entry name" value="Translation initiation factor IF- 2, domain 3"/>
    <property type="match status" value="1"/>
</dbReference>
<reference evidence="12" key="1">
    <citation type="submission" date="2023-07" db="EMBL/GenBank/DDBJ databases">
        <title>Genomic Encyclopedia of Type Strains, Phase IV (KMG-IV): sequencing the most valuable type-strain genomes for metagenomic binning, comparative biology and taxonomic classification.</title>
        <authorList>
            <person name="Goeker M."/>
        </authorList>
    </citation>
    <scope>NUCLEOTIDE SEQUENCE</scope>
    <source>
        <strain evidence="12">DSM 24202</strain>
    </source>
</reference>
<dbReference type="SUPFAM" id="SSF52540">
    <property type="entry name" value="P-loop containing nucleoside triphosphate hydrolases"/>
    <property type="match status" value="1"/>
</dbReference>
<dbReference type="FunFam" id="2.40.30.10:FF:000008">
    <property type="entry name" value="Translation initiation factor IF-2"/>
    <property type="match status" value="1"/>
</dbReference>
<proteinExistence type="inferred from homology"/>
<dbReference type="PANTHER" id="PTHR43381:SF5">
    <property type="entry name" value="TR-TYPE G DOMAIN-CONTAINING PROTEIN"/>
    <property type="match status" value="1"/>
</dbReference>
<evidence type="ECO:0000256" key="4">
    <source>
        <dbReference type="ARBA" id="ARBA00022741"/>
    </source>
</evidence>
<feature type="compositionally biased region" description="Basic and acidic residues" evidence="10">
    <location>
        <begin position="56"/>
        <end position="65"/>
    </location>
</feature>
<dbReference type="InterPro" id="IPR015760">
    <property type="entry name" value="TIF_IF2"/>
</dbReference>
<keyword evidence="4 8" id="KW-0547">Nucleotide-binding</keyword>
<dbReference type="AlphaFoldDB" id="A0AAE4AQJ0"/>
<feature type="binding site" evidence="8">
    <location>
        <begin position="341"/>
        <end position="344"/>
    </location>
    <ligand>
        <name>GTP</name>
        <dbReference type="ChEBI" id="CHEBI:37565"/>
    </ligand>
</feature>
<feature type="binding site" evidence="8">
    <location>
        <begin position="287"/>
        <end position="291"/>
    </location>
    <ligand>
        <name>GTP</name>
        <dbReference type="ChEBI" id="CHEBI:37565"/>
    </ligand>
</feature>
<evidence type="ECO:0000256" key="10">
    <source>
        <dbReference type="SAM" id="MobiDB-lite"/>
    </source>
</evidence>
<evidence type="ECO:0000256" key="9">
    <source>
        <dbReference type="RuleBase" id="RU000644"/>
    </source>
</evidence>
<dbReference type="CDD" id="cd01887">
    <property type="entry name" value="IF2_eIF5B"/>
    <property type="match status" value="1"/>
</dbReference>
<evidence type="ECO:0000256" key="7">
    <source>
        <dbReference type="ARBA" id="ARBA00025162"/>
    </source>
</evidence>
<keyword evidence="13" id="KW-1185">Reference proteome</keyword>
<dbReference type="Pfam" id="PF00009">
    <property type="entry name" value="GTP_EFTU"/>
    <property type="match status" value="1"/>
</dbReference>
<dbReference type="InterPro" id="IPR053905">
    <property type="entry name" value="EF-G-like_DII"/>
</dbReference>
<accession>A0AAE4AQJ0</accession>
<dbReference type="InterPro" id="IPR009000">
    <property type="entry name" value="Transl_B-barrel_sf"/>
</dbReference>
<dbReference type="InterPro" id="IPR000795">
    <property type="entry name" value="T_Tr_GTP-bd_dom"/>
</dbReference>
<dbReference type="RefSeq" id="WP_307262051.1">
    <property type="nucleotide sequence ID" value="NZ_JAUSVL010000001.1"/>
</dbReference>
<dbReference type="GO" id="GO:0005737">
    <property type="term" value="C:cytoplasm"/>
    <property type="evidence" value="ECO:0007669"/>
    <property type="project" value="UniProtKB-SubCell"/>
</dbReference>
<dbReference type="EMBL" id="JAUSVL010000001">
    <property type="protein sequence ID" value="MDQ0290487.1"/>
    <property type="molecule type" value="Genomic_DNA"/>
</dbReference>
<dbReference type="PANTHER" id="PTHR43381">
    <property type="entry name" value="TRANSLATION INITIATION FACTOR IF-2-RELATED"/>
    <property type="match status" value="1"/>
</dbReference>
<protein>
    <recommendedName>
        <fullName evidence="2 8">Translation initiation factor IF-2</fullName>
    </recommendedName>
</protein>
<dbReference type="Pfam" id="PF11987">
    <property type="entry name" value="IF-2"/>
    <property type="match status" value="1"/>
</dbReference>
<dbReference type="InterPro" id="IPR023115">
    <property type="entry name" value="TIF_IF2_dom3"/>
</dbReference>
<feature type="compositionally biased region" description="Basic and acidic residues" evidence="10">
    <location>
        <begin position="93"/>
        <end position="105"/>
    </location>
</feature>
<keyword evidence="8" id="KW-0963">Cytoplasm</keyword>
<dbReference type="FunFam" id="3.40.50.300:FF:000019">
    <property type="entry name" value="Translation initiation factor IF-2"/>
    <property type="match status" value="1"/>
</dbReference>
<dbReference type="InterPro" id="IPR044145">
    <property type="entry name" value="IF2_II"/>
</dbReference>
<dbReference type="InterPro" id="IPR000178">
    <property type="entry name" value="TF_IF2_bacterial-like"/>
</dbReference>
<dbReference type="Pfam" id="PF22042">
    <property type="entry name" value="EF-G_D2"/>
    <property type="match status" value="1"/>
</dbReference>
<keyword evidence="5 8" id="KW-0648">Protein biosynthesis</keyword>
<keyword evidence="3 8" id="KW-0396">Initiation factor</keyword>
<comment type="caution">
    <text evidence="12">The sequence shown here is derived from an EMBL/GenBank/DDBJ whole genome shotgun (WGS) entry which is preliminary data.</text>
</comment>
<dbReference type="CDD" id="cd03692">
    <property type="entry name" value="mtIF2_IVc"/>
    <property type="match status" value="1"/>
</dbReference>
<evidence type="ECO:0000313" key="13">
    <source>
        <dbReference type="Proteomes" id="UP001238163"/>
    </source>
</evidence>
<dbReference type="InterPro" id="IPR006847">
    <property type="entry name" value="IF2_N"/>
</dbReference>
<dbReference type="Proteomes" id="UP001238163">
    <property type="component" value="Unassembled WGS sequence"/>
</dbReference>
<dbReference type="Pfam" id="PF04760">
    <property type="entry name" value="IF2_N"/>
    <property type="match status" value="2"/>
</dbReference>
<dbReference type="InterPro" id="IPR027417">
    <property type="entry name" value="P-loop_NTPase"/>
</dbReference>
<dbReference type="CDD" id="cd03702">
    <property type="entry name" value="IF2_mtIF2_II"/>
    <property type="match status" value="1"/>
</dbReference>
<comment type="subcellular location">
    <subcellularLocation>
        <location evidence="8">Cytoplasm</location>
    </subcellularLocation>
</comment>
<dbReference type="Gene3D" id="2.40.30.10">
    <property type="entry name" value="Translation factors"/>
    <property type="match status" value="2"/>
</dbReference>
<dbReference type="InterPro" id="IPR036925">
    <property type="entry name" value="TIF_IF2_dom3_sf"/>
</dbReference>
<evidence type="ECO:0000256" key="1">
    <source>
        <dbReference type="ARBA" id="ARBA00007733"/>
    </source>
</evidence>
<comment type="function">
    <text evidence="7 8 9">One of the essential components for the initiation of protein synthesis. Protects formylmethionyl-tRNA from spontaneous hydrolysis and promotes its binding to the 30S ribosomal subunits. Also involved in the hydrolysis of GTP during the formation of the 70S ribosomal complex.</text>
</comment>
<dbReference type="HAMAP" id="MF_00100_B">
    <property type="entry name" value="IF_2_B"/>
    <property type="match status" value="1"/>
</dbReference>
<evidence type="ECO:0000256" key="2">
    <source>
        <dbReference type="ARBA" id="ARBA00020675"/>
    </source>
</evidence>
<dbReference type="PROSITE" id="PS01176">
    <property type="entry name" value="IF2"/>
    <property type="match status" value="1"/>
</dbReference>
<feature type="compositionally biased region" description="Pro residues" evidence="10">
    <location>
        <begin position="67"/>
        <end position="76"/>
    </location>
</feature>
<dbReference type="PROSITE" id="PS51722">
    <property type="entry name" value="G_TR_2"/>
    <property type="match status" value="1"/>
</dbReference>
<dbReference type="FunFam" id="2.40.30.10:FF:000054">
    <property type="entry name" value="Translation initiation factor IF-2"/>
    <property type="match status" value="1"/>
</dbReference>
<sequence length="732" mass="79351">MSDRVRVYELARELGLTNKELMALLENEGCAVRSHSSTLEADTADLIRDLVIAERQKEQQKKADNKPPAPPAPPVPVAKTGADKPVAKPAAKPVEKAVIDKDAAGKKAHVAVPPRKVDADATDESGDDEEAAAVVEEAGAKELHLKAPITVRDLAEGLGKKPNELIGLLMTMNIFAAINQVLDVELVEKICERHGVVFVRERREKGRDRDRGGQPGQENRIPLSVRPHRKVGRPPVVVFMGHVDHGKTSLQDYIRHSHVTSGEAGGITQHIGASVATVGDQTITFLDTPGHEAFTAMRARGANATDIAVLVVAADDGVMPQTVEAINHAKAANLPIVVAMNKMDLPAANPDKVLLGLQQHGITPRDWGGETEVLPVSAHTGVGINELLEQILLEAEMLELNADPDAPFEGLVIEAQMETGMGPTAHVLVRNGTLKLNDAVICGQCYGRVRALIDSQGRRVQKASPSMPVKVMGLSSVPNAGDKILACANEREARVLAEEAMQAARQGNLSVERMVTLDDMFSLLAKEEKPELPIILKTDVRGSLEAITDCIAKLKSDRISAHILHSGVGEISENDVVLAAASKAVILGFHVRVMPGVNRFAKQKGVDVRLYSIIYELLQEVEKAMRGRLQPDIKETPLGEAEIIQVFEVSKAGKICGSRVNSGVMRVNAKAKVYRDKELIYHGQVQSLKRYKDDVREVHAGLECGIRLDNFEDFEVGDKIELFEVVEIAPEL</sequence>
<organism evidence="12 13">
    <name type="scientific">Oligosphaera ethanolica</name>
    <dbReference type="NCBI Taxonomy" id="760260"/>
    <lineage>
        <taxon>Bacteria</taxon>
        <taxon>Pseudomonadati</taxon>
        <taxon>Lentisphaerota</taxon>
        <taxon>Oligosphaeria</taxon>
        <taxon>Oligosphaerales</taxon>
        <taxon>Oligosphaeraceae</taxon>
        <taxon>Oligosphaera</taxon>
    </lineage>
</organism>
<dbReference type="GO" id="GO:0003924">
    <property type="term" value="F:GTPase activity"/>
    <property type="evidence" value="ECO:0007669"/>
    <property type="project" value="UniProtKB-UniRule"/>
</dbReference>
<dbReference type="NCBIfam" id="TIGR00231">
    <property type="entry name" value="small_GTP"/>
    <property type="match status" value="1"/>
</dbReference>
<evidence type="ECO:0000256" key="3">
    <source>
        <dbReference type="ARBA" id="ARBA00022540"/>
    </source>
</evidence>
<feature type="compositionally biased region" description="Basic and acidic residues" evidence="10">
    <location>
        <begin position="203"/>
        <end position="212"/>
    </location>
</feature>